<reference evidence="2" key="1">
    <citation type="submission" date="2021-01" db="EMBL/GenBank/DDBJ databases">
        <title>Caligus Genome Assembly.</title>
        <authorList>
            <person name="Gallardo-Escarate C."/>
        </authorList>
    </citation>
    <scope>NUCLEOTIDE SEQUENCE [LARGE SCALE GENOMIC DNA]</scope>
</reference>
<organism evidence="1 2">
    <name type="scientific">Caligus rogercresseyi</name>
    <name type="common">Sea louse</name>
    <dbReference type="NCBI Taxonomy" id="217165"/>
    <lineage>
        <taxon>Eukaryota</taxon>
        <taxon>Metazoa</taxon>
        <taxon>Ecdysozoa</taxon>
        <taxon>Arthropoda</taxon>
        <taxon>Crustacea</taxon>
        <taxon>Multicrustacea</taxon>
        <taxon>Hexanauplia</taxon>
        <taxon>Copepoda</taxon>
        <taxon>Siphonostomatoida</taxon>
        <taxon>Caligidae</taxon>
        <taxon>Caligus</taxon>
    </lineage>
</organism>
<dbReference type="AlphaFoldDB" id="A0A7T8H1P5"/>
<feature type="non-terminal residue" evidence="1">
    <location>
        <position position="124"/>
    </location>
</feature>
<name>A0A7T8H1P5_CALRO</name>
<proteinExistence type="predicted"/>
<accession>A0A7T8H1P5</accession>
<protein>
    <submittedName>
        <fullName evidence="1">Uncharacterized protein</fullName>
    </submittedName>
</protein>
<dbReference type="Proteomes" id="UP000595437">
    <property type="component" value="Chromosome 11"/>
</dbReference>
<evidence type="ECO:0000313" key="1">
    <source>
        <dbReference type="EMBL" id="QQP41848.1"/>
    </source>
</evidence>
<dbReference type="EMBL" id="CP045900">
    <property type="protein sequence ID" value="QQP41848.1"/>
    <property type="molecule type" value="Genomic_DNA"/>
</dbReference>
<keyword evidence="2" id="KW-1185">Reference proteome</keyword>
<evidence type="ECO:0000313" key="2">
    <source>
        <dbReference type="Proteomes" id="UP000595437"/>
    </source>
</evidence>
<sequence>MPNKHRERHFIITREQIEQILDVDHSDEDLELDDEDLLFLEDHDEEEGEFIIEDACVQTYDPDDKRDGVSNFEKSIKDLKWKKIKHSEAPNIPDPVHSACGKVLLDFSDVLDFPDPLKFLIELV</sequence>
<gene>
    <name evidence="1" type="ORF">FKW44_016327</name>
</gene>